<keyword evidence="2" id="KW-0496">Mitochondrion</keyword>
<dbReference type="AlphaFoldDB" id="A0AAJ7FSH9"/>
<name>A0AAJ7FSH9_CEPCN</name>
<keyword evidence="5" id="KW-0418">Kinase</keyword>
<dbReference type="Proteomes" id="UP000694920">
    <property type="component" value="Unplaced"/>
</dbReference>
<dbReference type="InterPro" id="IPR010622">
    <property type="entry name" value="FAST_Leu-rich"/>
</dbReference>
<dbReference type="GO" id="GO:0005759">
    <property type="term" value="C:mitochondrial matrix"/>
    <property type="evidence" value="ECO:0007669"/>
    <property type="project" value="TreeGrafter"/>
</dbReference>
<proteinExistence type="predicted"/>
<dbReference type="PANTHER" id="PTHR21228:SF72">
    <property type="entry name" value="LD32258P"/>
    <property type="match status" value="1"/>
</dbReference>
<accession>A0AAJ7FSH9</accession>
<dbReference type="InterPro" id="IPR013579">
    <property type="entry name" value="FAST_2"/>
</dbReference>
<dbReference type="GO" id="GO:0035770">
    <property type="term" value="C:ribonucleoprotein granule"/>
    <property type="evidence" value="ECO:0007669"/>
    <property type="project" value="TreeGrafter"/>
</dbReference>
<dbReference type="SMART" id="SM00952">
    <property type="entry name" value="RAP"/>
    <property type="match status" value="1"/>
</dbReference>
<evidence type="ECO:0000256" key="1">
    <source>
        <dbReference type="ARBA" id="ARBA00004173"/>
    </source>
</evidence>
<dbReference type="GeneID" id="107272924"/>
<evidence type="ECO:0000313" key="4">
    <source>
        <dbReference type="Proteomes" id="UP000694920"/>
    </source>
</evidence>
<dbReference type="InterPro" id="IPR050870">
    <property type="entry name" value="FAST_kinase"/>
</dbReference>
<dbReference type="InterPro" id="IPR013584">
    <property type="entry name" value="RAP"/>
</dbReference>
<evidence type="ECO:0000259" key="3">
    <source>
        <dbReference type="PROSITE" id="PS51286"/>
    </source>
</evidence>
<reference evidence="5" key="1">
    <citation type="submission" date="2025-08" db="UniProtKB">
        <authorList>
            <consortium name="RefSeq"/>
        </authorList>
    </citation>
    <scope>IDENTIFICATION</scope>
</reference>
<gene>
    <name evidence="5" type="primary">LOC107272924</name>
</gene>
<dbReference type="GO" id="GO:0016301">
    <property type="term" value="F:kinase activity"/>
    <property type="evidence" value="ECO:0007669"/>
    <property type="project" value="UniProtKB-KW"/>
</dbReference>
<evidence type="ECO:0000313" key="5">
    <source>
        <dbReference type="RefSeq" id="XP_015606084.1"/>
    </source>
</evidence>
<comment type="subcellular location">
    <subcellularLocation>
        <location evidence="1">Mitochondrion</location>
    </subcellularLocation>
</comment>
<dbReference type="GO" id="GO:0003723">
    <property type="term" value="F:RNA binding"/>
    <property type="evidence" value="ECO:0007669"/>
    <property type="project" value="TreeGrafter"/>
</dbReference>
<dbReference type="Pfam" id="PF08373">
    <property type="entry name" value="RAP"/>
    <property type="match status" value="1"/>
</dbReference>
<feature type="domain" description="RAP" evidence="3">
    <location>
        <begin position="838"/>
        <end position="898"/>
    </location>
</feature>
<evidence type="ECO:0000256" key="2">
    <source>
        <dbReference type="ARBA" id="ARBA00023128"/>
    </source>
</evidence>
<dbReference type="Pfam" id="PF06743">
    <property type="entry name" value="FAST_1"/>
    <property type="match status" value="1"/>
</dbReference>
<keyword evidence="4" id="KW-1185">Reference proteome</keyword>
<dbReference type="Pfam" id="PF08368">
    <property type="entry name" value="FAST_2"/>
    <property type="match status" value="1"/>
</dbReference>
<keyword evidence="5" id="KW-0808">Transferase</keyword>
<dbReference type="KEGG" id="ccin:107272924"/>
<sequence>MLQIRILRGHLMLQCKRLLLNTKYFKQCRQIVLSKHLLFKSNIELPLILRANRAGSEESDEFLQEMKHSPIIQLLDEIHNPKRFEKLNSSDVMMMHIIKCETLSTLFSFVRENSHIFNAAHVCHALLMTRELQRNNKEARSLLSESNYDYIQILDLVSHHNKEFTLDEVTWSLLAIAASEVPVQNETFQLLLSRFHDYVEKLQDDIPLINLARYSLAIQNFALEHWTYCISLPIFNLVLNKLHGCTTAVDMYLCTLCLNIQRELVTDSVLSSYQMVVQNLLNKNKLHAGNSDILLAILTFLNRPDWRLQCNNTMRNIMLQFHGKVHLLDVNILVELIKIFSKLQEPSCLLDEFQNSAFNFLSENVSTTTKSSLARYLIPFTFGPSRQKFQKLLNKNLHIQSTENDISVQNFVKLYQTFKTPVINTFYTIWTKMQSLITSNNPEVIERLLQLCFSYTYYVDRYSNLHRHLGFEKEMLKWLMNDLQNGECNFITWKCTRATGFTLAYYPTNESKDAIPDIVIDKLLSFSEQYSVFHCFYITQCLRIARKIRKDEKKSTKLINQLNQIDQMLDECMERLLKSETLDVTHVTLLMRCCAYREFEKENEFFKKIEQRTKETDSNITSQIIREVTSSITQNQYVLPHLIEKVVKYIINNREYVLAQTVAYFTNSCYTLGYTPKDITEFTAVVNEIIYRERHRITGKLIIETALTLCYFQHLSSDLIRFIFTMDFLQALDDEIILNKAHLSYPSRVRNSLMKLNRAVCIEFPEEDVPWFHRRYCEEEATRDYRNPRIFHKEVDQTLAALVDEKNIRVNAYSPYYHKIDFLVQNKESKKNFNDRGTALILHGPNSFSNNGTYLKGVYEMNKRQLQILGYNVITLNHYIWNSMALSESSAKLKYLSDCLQGKSEKAI</sequence>
<dbReference type="PANTHER" id="PTHR21228">
    <property type="entry name" value="FAST LEU-RICH DOMAIN-CONTAINING"/>
    <property type="match status" value="1"/>
</dbReference>
<dbReference type="GO" id="GO:0044528">
    <property type="term" value="P:regulation of mitochondrial mRNA stability"/>
    <property type="evidence" value="ECO:0007669"/>
    <property type="project" value="InterPro"/>
</dbReference>
<dbReference type="PROSITE" id="PS51286">
    <property type="entry name" value="RAP"/>
    <property type="match status" value="1"/>
</dbReference>
<dbReference type="GO" id="GO:0000963">
    <property type="term" value="P:mitochondrial RNA processing"/>
    <property type="evidence" value="ECO:0007669"/>
    <property type="project" value="TreeGrafter"/>
</dbReference>
<organism evidence="4 5">
    <name type="scientific">Cephus cinctus</name>
    <name type="common">Wheat stem sawfly</name>
    <dbReference type="NCBI Taxonomy" id="211228"/>
    <lineage>
        <taxon>Eukaryota</taxon>
        <taxon>Metazoa</taxon>
        <taxon>Ecdysozoa</taxon>
        <taxon>Arthropoda</taxon>
        <taxon>Hexapoda</taxon>
        <taxon>Insecta</taxon>
        <taxon>Pterygota</taxon>
        <taxon>Neoptera</taxon>
        <taxon>Endopterygota</taxon>
        <taxon>Hymenoptera</taxon>
        <taxon>Cephoidea</taxon>
        <taxon>Cephidae</taxon>
        <taxon>Cephus</taxon>
    </lineage>
</organism>
<dbReference type="RefSeq" id="XP_015606084.1">
    <property type="nucleotide sequence ID" value="XM_015750598.2"/>
</dbReference>
<protein>
    <submittedName>
        <fullName evidence="5">FAST kinase domain-containing protein 1, mitochondrial</fullName>
    </submittedName>
</protein>